<dbReference type="Gene3D" id="1.20.120.720">
    <property type="entry name" value="Myosin VI head, motor domain, U50 subdomain"/>
    <property type="match status" value="1"/>
</dbReference>
<keyword evidence="2 7" id="KW-0547">Nucleotide-binding</keyword>
<keyword evidence="3 7" id="KW-0067">ATP-binding</keyword>
<dbReference type="InterPro" id="IPR036961">
    <property type="entry name" value="Kinesin_motor_dom_sf"/>
</dbReference>
<keyword evidence="4 7" id="KW-0518">Myosin</keyword>
<dbReference type="Pfam" id="PF00063">
    <property type="entry name" value="Myosin_head"/>
    <property type="match status" value="1"/>
</dbReference>
<evidence type="ECO:0000313" key="10">
    <source>
        <dbReference type="Proteomes" id="UP000230423"/>
    </source>
</evidence>
<evidence type="ECO:0000256" key="1">
    <source>
        <dbReference type="ARBA" id="ARBA00008314"/>
    </source>
</evidence>
<dbReference type="PANTHER" id="PTHR13140">
    <property type="entry name" value="MYOSIN"/>
    <property type="match status" value="1"/>
</dbReference>
<gene>
    <name evidence="9" type="ORF">TELCIR_11635</name>
</gene>
<dbReference type="SUPFAM" id="SSF52540">
    <property type="entry name" value="P-loop containing nucleoside triphosphate hydrolases"/>
    <property type="match status" value="1"/>
</dbReference>
<dbReference type="GO" id="GO:0005902">
    <property type="term" value="C:microvillus"/>
    <property type="evidence" value="ECO:0007669"/>
    <property type="project" value="TreeGrafter"/>
</dbReference>
<dbReference type="AlphaFoldDB" id="A0A2G9U8X3"/>
<dbReference type="PRINTS" id="PR00193">
    <property type="entry name" value="MYOSINHEAVY"/>
</dbReference>
<dbReference type="OrthoDB" id="6108017at2759"/>
<dbReference type="GO" id="GO:0007015">
    <property type="term" value="P:actin filament organization"/>
    <property type="evidence" value="ECO:0007669"/>
    <property type="project" value="TreeGrafter"/>
</dbReference>
<dbReference type="FunFam" id="1.10.10.820:FF:000001">
    <property type="entry name" value="Myosin heavy chain"/>
    <property type="match status" value="1"/>
</dbReference>
<dbReference type="GO" id="GO:0006897">
    <property type="term" value="P:endocytosis"/>
    <property type="evidence" value="ECO:0007669"/>
    <property type="project" value="TreeGrafter"/>
</dbReference>
<dbReference type="GO" id="GO:0051015">
    <property type="term" value="F:actin filament binding"/>
    <property type="evidence" value="ECO:0007669"/>
    <property type="project" value="TreeGrafter"/>
</dbReference>
<dbReference type="InterPro" id="IPR001609">
    <property type="entry name" value="Myosin_head_motor_dom-like"/>
</dbReference>
<organism evidence="9 10">
    <name type="scientific">Teladorsagia circumcincta</name>
    <name type="common">Brown stomach worm</name>
    <name type="synonym">Ostertagia circumcincta</name>
    <dbReference type="NCBI Taxonomy" id="45464"/>
    <lineage>
        <taxon>Eukaryota</taxon>
        <taxon>Metazoa</taxon>
        <taxon>Ecdysozoa</taxon>
        <taxon>Nematoda</taxon>
        <taxon>Chromadorea</taxon>
        <taxon>Rhabditida</taxon>
        <taxon>Rhabditina</taxon>
        <taxon>Rhabditomorpha</taxon>
        <taxon>Strongyloidea</taxon>
        <taxon>Trichostrongylidae</taxon>
        <taxon>Teladorsagia</taxon>
    </lineage>
</organism>
<dbReference type="EMBL" id="KZ348123">
    <property type="protein sequence ID" value="PIO66643.1"/>
    <property type="molecule type" value="Genomic_DNA"/>
</dbReference>
<comment type="similarity">
    <text evidence="1 7">Belongs to the TRAFAC class myosin-kinesin ATPase superfamily. Myosin family.</text>
</comment>
<dbReference type="Proteomes" id="UP000230423">
    <property type="component" value="Unassembled WGS sequence"/>
</dbReference>
<feature type="domain" description="Myosin motor" evidence="8">
    <location>
        <begin position="1"/>
        <end position="529"/>
    </location>
</feature>
<protein>
    <submittedName>
        <fullName evidence="9">Myosin head</fullName>
    </submittedName>
</protein>
<evidence type="ECO:0000256" key="3">
    <source>
        <dbReference type="ARBA" id="ARBA00022840"/>
    </source>
</evidence>
<accession>A0A2G9U8X3</accession>
<keyword evidence="5 7" id="KW-0505">Motor protein</keyword>
<sequence>MSNLEKAWFSKSRLYTYIGEVLIAVNPYRNLPIYERDTVEKYRGREIYERPPHVFAIADAAYRSMKRYGRDSCIVISGESGAGKTETSKIIMRYLAAITNQQQQKEIERVKNILLRSNCILESLGCAKTNRNDNSSRFGKYMHINFNFNGDPVGGNISNYLLEKSRVVRQQRGERNFHVFYNLLRGFDDGHLRELGLTKDPSNYYYLNQGDCLQVSSINDAQDFKEVQRSFKAISGFQDAEIDELWSVIAGILHLGNLTFADSDNSTGHCHVVDKEILRRAAMCLSVTTDQLQNALTSQVVAARGDVVAKAHDVNAALYTRDALAKAIYDRLFSWVVQKINESITVEQTSRYNKGTVIGVLDIYGFEIFGTNSFEQLCINYCNEKLQQLFIELVLKQEQEEYEREGIKWSKIDYFNNKVFLKELDKNLQSHKHYSSRGLKQSDKSIKFDEFRVTHYAGDVTYSVNGFMDKNRDTLFQDLKRLLFNRRDIAMSKSASQERNRLQSCKNENSRLMPFFTEFHVDVGGSTRK</sequence>
<comment type="caution">
    <text evidence="7">Lacks conserved residue(s) required for the propagation of feature annotation.</text>
</comment>
<dbReference type="GO" id="GO:0030048">
    <property type="term" value="P:actin filament-based movement"/>
    <property type="evidence" value="ECO:0007669"/>
    <property type="project" value="TreeGrafter"/>
</dbReference>
<evidence type="ECO:0000256" key="2">
    <source>
        <dbReference type="ARBA" id="ARBA00022741"/>
    </source>
</evidence>
<reference evidence="9 10" key="1">
    <citation type="submission" date="2015-09" db="EMBL/GenBank/DDBJ databases">
        <title>Draft genome of the parasitic nematode Teladorsagia circumcincta isolate WARC Sus (inbred).</title>
        <authorList>
            <person name="Mitreva M."/>
        </authorList>
    </citation>
    <scope>NUCLEOTIDE SEQUENCE [LARGE SCALE GENOMIC DNA]</scope>
    <source>
        <strain evidence="9 10">S</strain>
    </source>
</reference>
<proteinExistence type="inferred from homology"/>
<evidence type="ECO:0000256" key="7">
    <source>
        <dbReference type="PROSITE-ProRule" id="PRU00782"/>
    </source>
</evidence>
<evidence type="ECO:0000313" key="9">
    <source>
        <dbReference type="EMBL" id="PIO66643.1"/>
    </source>
</evidence>
<dbReference type="GO" id="GO:0000146">
    <property type="term" value="F:microfilament motor activity"/>
    <property type="evidence" value="ECO:0007669"/>
    <property type="project" value="TreeGrafter"/>
</dbReference>
<dbReference type="PANTHER" id="PTHR13140:SF713">
    <property type="entry name" value="UNCONVENTIONAL MYOSIN ID"/>
    <property type="match status" value="1"/>
</dbReference>
<feature type="binding site" evidence="7">
    <location>
        <begin position="78"/>
        <end position="85"/>
    </location>
    <ligand>
        <name>ATP</name>
        <dbReference type="ChEBI" id="CHEBI:30616"/>
    </ligand>
</feature>
<dbReference type="PROSITE" id="PS51456">
    <property type="entry name" value="MYOSIN_MOTOR"/>
    <property type="match status" value="1"/>
</dbReference>
<keyword evidence="10" id="KW-1185">Reference proteome</keyword>
<name>A0A2G9U8X3_TELCI</name>
<keyword evidence="6 7" id="KW-0009">Actin-binding</keyword>
<dbReference type="Gene3D" id="1.20.58.530">
    <property type="match status" value="1"/>
</dbReference>
<evidence type="ECO:0000256" key="4">
    <source>
        <dbReference type="ARBA" id="ARBA00023123"/>
    </source>
</evidence>
<dbReference type="SMART" id="SM00242">
    <property type="entry name" value="MYSc"/>
    <property type="match status" value="1"/>
</dbReference>
<dbReference type="GO" id="GO:0005524">
    <property type="term" value="F:ATP binding"/>
    <property type="evidence" value="ECO:0007669"/>
    <property type="project" value="UniProtKB-UniRule"/>
</dbReference>
<dbReference type="GO" id="GO:0016459">
    <property type="term" value="C:myosin complex"/>
    <property type="evidence" value="ECO:0007669"/>
    <property type="project" value="UniProtKB-KW"/>
</dbReference>
<evidence type="ECO:0000256" key="6">
    <source>
        <dbReference type="ARBA" id="ARBA00023203"/>
    </source>
</evidence>
<dbReference type="Gene3D" id="3.40.850.10">
    <property type="entry name" value="Kinesin motor domain"/>
    <property type="match status" value="1"/>
</dbReference>
<dbReference type="GO" id="GO:0005886">
    <property type="term" value="C:plasma membrane"/>
    <property type="evidence" value="ECO:0007669"/>
    <property type="project" value="TreeGrafter"/>
</dbReference>
<evidence type="ECO:0000256" key="5">
    <source>
        <dbReference type="ARBA" id="ARBA00023175"/>
    </source>
</evidence>
<dbReference type="GO" id="GO:0005737">
    <property type="term" value="C:cytoplasm"/>
    <property type="evidence" value="ECO:0007669"/>
    <property type="project" value="TreeGrafter"/>
</dbReference>
<evidence type="ECO:0000259" key="8">
    <source>
        <dbReference type="PROSITE" id="PS51456"/>
    </source>
</evidence>
<dbReference type="Gene3D" id="1.10.10.820">
    <property type="match status" value="1"/>
</dbReference>
<dbReference type="InterPro" id="IPR027417">
    <property type="entry name" value="P-loop_NTPase"/>
</dbReference>